<comment type="similarity">
    <text evidence="1">Belongs to the histone H2B family.</text>
</comment>
<keyword evidence="4" id="KW-1185">Reference proteome</keyword>
<dbReference type="GO" id="GO:0046982">
    <property type="term" value="F:protein heterodimerization activity"/>
    <property type="evidence" value="ECO:0007669"/>
    <property type="project" value="InterPro"/>
</dbReference>
<dbReference type="PANTHER" id="PTHR23428">
    <property type="entry name" value="HISTONE H2B"/>
    <property type="match status" value="1"/>
</dbReference>
<organism evidence="3 4">
    <name type="scientific">Coptis chinensis</name>
    <dbReference type="NCBI Taxonomy" id="261450"/>
    <lineage>
        <taxon>Eukaryota</taxon>
        <taxon>Viridiplantae</taxon>
        <taxon>Streptophyta</taxon>
        <taxon>Embryophyta</taxon>
        <taxon>Tracheophyta</taxon>
        <taxon>Spermatophyta</taxon>
        <taxon>Magnoliopsida</taxon>
        <taxon>Ranunculales</taxon>
        <taxon>Ranunculaceae</taxon>
        <taxon>Coptidoideae</taxon>
        <taxon>Coptis</taxon>
    </lineage>
</organism>
<dbReference type="OrthoDB" id="1913820at2759"/>
<reference evidence="3 4" key="1">
    <citation type="submission" date="2020-10" db="EMBL/GenBank/DDBJ databases">
        <title>The Coptis chinensis genome and diversification of protoberbering-type alkaloids.</title>
        <authorList>
            <person name="Wang B."/>
            <person name="Shu S."/>
            <person name="Song C."/>
            <person name="Liu Y."/>
        </authorList>
    </citation>
    <scope>NUCLEOTIDE SEQUENCE [LARGE SCALE GENOMIC DNA]</scope>
    <source>
        <strain evidence="3">HL-2020</strain>
        <tissue evidence="3">Leaf</tissue>
    </source>
</reference>
<dbReference type="PRINTS" id="PR00621">
    <property type="entry name" value="HISTONEH2B"/>
</dbReference>
<evidence type="ECO:0000313" key="3">
    <source>
        <dbReference type="EMBL" id="KAF9594740.1"/>
    </source>
</evidence>
<gene>
    <name evidence="3" type="ORF">IFM89_034723</name>
</gene>
<dbReference type="GO" id="GO:0030527">
    <property type="term" value="F:structural constituent of chromatin"/>
    <property type="evidence" value="ECO:0007669"/>
    <property type="project" value="InterPro"/>
</dbReference>
<dbReference type="InterPro" id="IPR009072">
    <property type="entry name" value="Histone-fold"/>
</dbReference>
<accession>A0A835H6Z3</accession>
<dbReference type="SUPFAM" id="SSF47113">
    <property type="entry name" value="Histone-fold"/>
    <property type="match status" value="1"/>
</dbReference>
<feature type="compositionally biased region" description="Basic and acidic residues" evidence="2">
    <location>
        <begin position="1"/>
        <end position="12"/>
    </location>
</feature>
<evidence type="ECO:0000313" key="4">
    <source>
        <dbReference type="Proteomes" id="UP000631114"/>
    </source>
</evidence>
<dbReference type="Gene3D" id="1.10.20.10">
    <property type="entry name" value="Histone, subunit A"/>
    <property type="match status" value="1"/>
</dbReference>
<dbReference type="Proteomes" id="UP000631114">
    <property type="component" value="Unassembled WGS sequence"/>
</dbReference>
<dbReference type="EMBL" id="JADFTS010000008">
    <property type="protein sequence ID" value="KAF9594740.1"/>
    <property type="molecule type" value="Genomic_DNA"/>
</dbReference>
<feature type="region of interest" description="Disordered" evidence="2">
    <location>
        <begin position="1"/>
        <end position="50"/>
    </location>
</feature>
<protein>
    <recommendedName>
        <fullName evidence="5">Histone H2B</fullName>
    </recommendedName>
</protein>
<feature type="compositionally biased region" description="Polar residues" evidence="2">
    <location>
        <begin position="13"/>
        <end position="22"/>
    </location>
</feature>
<feature type="compositionally biased region" description="Basic and acidic residues" evidence="2">
    <location>
        <begin position="25"/>
        <end position="40"/>
    </location>
</feature>
<dbReference type="InterPro" id="IPR000558">
    <property type="entry name" value="Histone_H2B"/>
</dbReference>
<evidence type="ECO:0000256" key="1">
    <source>
        <dbReference type="ARBA" id="ARBA00006846"/>
    </source>
</evidence>
<proteinExistence type="inferred from homology"/>
<dbReference type="GO" id="GO:0003677">
    <property type="term" value="F:DNA binding"/>
    <property type="evidence" value="ECO:0007669"/>
    <property type="project" value="InterPro"/>
</dbReference>
<dbReference type="GO" id="GO:0000786">
    <property type="term" value="C:nucleosome"/>
    <property type="evidence" value="ECO:0007669"/>
    <property type="project" value="InterPro"/>
</dbReference>
<name>A0A835H6Z3_9MAGN</name>
<comment type="caution">
    <text evidence="3">The sequence shown here is derived from an EMBL/GenBank/DDBJ whole genome shotgun (WGS) entry which is preliminary data.</text>
</comment>
<dbReference type="SMART" id="SM00427">
    <property type="entry name" value="H2B"/>
    <property type="match status" value="1"/>
</dbReference>
<evidence type="ECO:0008006" key="5">
    <source>
        <dbReference type="Google" id="ProtNLM"/>
    </source>
</evidence>
<dbReference type="AlphaFoldDB" id="A0A835H6Z3"/>
<sequence length="85" mass="9632">MKNPNEEKRKDSNNNVQANTRSTTKKREQDGKKSARESSRLARYNKKPTITSQEIQTTVRLVLLIELAKHVVSEGTKAVTKFTSS</sequence>
<evidence type="ECO:0000256" key="2">
    <source>
        <dbReference type="SAM" id="MobiDB-lite"/>
    </source>
</evidence>